<feature type="transmembrane region" description="Helical" evidence="4">
    <location>
        <begin position="167"/>
        <end position="189"/>
    </location>
</feature>
<evidence type="ECO:0000256" key="3">
    <source>
        <dbReference type="ARBA" id="ARBA00023136"/>
    </source>
</evidence>
<evidence type="ECO:0000256" key="2">
    <source>
        <dbReference type="ARBA" id="ARBA00022989"/>
    </source>
</evidence>
<sequence>MDHQHGVPSTADSQHNTPGGGGGQHDFVDSILDSFGGGQQSHELLEMLHVPLLHGGVKEVLLFASFATTSTASFTLACFLLALCAGILEGLRLLLWWAERRYTRDCQAATHKLACECKHCTSLTLSVAGNGEHKNYDAIHDSRASSESSSAPLTPALPHLSHLERHLWWVSVGFLHFIIYVIATLLMLIAMTMNIYLIVSMGAGAAIGKMITICVRSRHVNK</sequence>
<gene>
    <name evidence="6" type="ORF">OTU49_006181</name>
</gene>
<comment type="caution">
    <text evidence="6">The sequence shown here is derived from an EMBL/GenBank/DDBJ whole genome shotgun (WGS) entry which is preliminary data.</text>
</comment>
<keyword evidence="4" id="KW-0186">Copper</keyword>
<comment type="subcellular location">
    <subcellularLocation>
        <location evidence="4">Membrane</location>
        <topology evidence="4">Multi-pass membrane protein</topology>
    </subcellularLocation>
</comment>
<keyword evidence="1 4" id="KW-0812">Transmembrane</keyword>
<feature type="region of interest" description="Disordered" evidence="5">
    <location>
        <begin position="1"/>
        <end position="21"/>
    </location>
</feature>
<dbReference type="AlphaFoldDB" id="A0AAW0X2W3"/>
<evidence type="ECO:0000256" key="5">
    <source>
        <dbReference type="SAM" id="MobiDB-lite"/>
    </source>
</evidence>
<dbReference type="Pfam" id="PF04145">
    <property type="entry name" value="Ctr"/>
    <property type="match status" value="1"/>
</dbReference>
<keyword evidence="3 4" id="KW-0472">Membrane</keyword>
<protein>
    <recommendedName>
        <fullName evidence="4">Copper transport protein</fullName>
    </recommendedName>
</protein>
<name>A0AAW0X2W3_CHEQU</name>
<evidence type="ECO:0000313" key="7">
    <source>
        <dbReference type="Proteomes" id="UP001445076"/>
    </source>
</evidence>
<evidence type="ECO:0000313" key="6">
    <source>
        <dbReference type="EMBL" id="KAK8733808.1"/>
    </source>
</evidence>
<dbReference type="PANTHER" id="PTHR12483">
    <property type="entry name" value="SOLUTE CARRIER FAMILY 31 COPPER TRANSPORTERS"/>
    <property type="match status" value="1"/>
</dbReference>
<dbReference type="Proteomes" id="UP001445076">
    <property type="component" value="Unassembled WGS sequence"/>
</dbReference>
<reference evidence="6 7" key="1">
    <citation type="journal article" date="2024" name="BMC Genomics">
        <title>Genome assembly of redclaw crayfish (Cherax quadricarinatus) provides insights into its immune adaptation and hypoxia tolerance.</title>
        <authorList>
            <person name="Liu Z."/>
            <person name="Zheng J."/>
            <person name="Li H."/>
            <person name="Fang K."/>
            <person name="Wang S."/>
            <person name="He J."/>
            <person name="Zhou D."/>
            <person name="Weng S."/>
            <person name="Chi M."/>
            <person name="Gu Z."/>
            <person name="He J."/>
            <person name="Li F."/>
            <person name="Wang M."/>
        </authorList>
    </citation>
    <scope>NUCLEOTIDE SEQUENCE [LARGE SCALE GENOMIC DNA]</scope>
    <source>
        <strain evidence="6">ZL_2023a</strain>
    </source>
</reference>
<dbReference type="EMBL" id="JARKIK010000052">
    <property type="protein sequence ID" value="KAK8733808.1"/>
    <property type="molecule type" value="Genomic_DNA"/>
</dbReference>
<dbReference type="GO" id="GO:0016020">
    <property type="term" value="C:membrane"/>
    <property type="evidence" value="ECO:0007669"/>
    <property type="project" value="UniProtKB-SubCell"/>
</dbReference>
<dbReference type="InterPro" id="IPR007274">
    <property type="entry name" value="Cop_transporter"/>
</dbReference>
<comment type="similarity">
    <text evidence="4">Belongs to the copper transporter (Ctr) (TC 1.A.56) family. SLC31A subfamily.</text>
</comment>
<organism evidence="6 7">
    <name type="scientific">Cherax quadricarinatus</name>
    <name type="common">Australian red claw crayfish</name>
    <dbReference type="NCBI Taxonomy" id="27406"/>
    <lineage>
        <taxon>Eukaryota</taxon>
        <taxon>Metazoa</taxon>
        <taxon>Ecdysozoa</taxon>
        <taxon>Arthropoda</taxon>
        <taxon>Crustacea</taxon>
        <taxon>Multicrustacea</taxon>
        <taxon>Malacostraca</taxon>
        <taxon>Eumalacostraca</taxon>
        <taxon>Eucarida</taxon>
        <taxon>Decapoda</taxon>
        <taxon>Pleocyemata</taxon>
        <taxon>Astacidea</taxon>
        <taxon>Parastacoidea</taxon>
        <taxon>Parastacidae</taxon>
        <taxon>Cherax</taxon>
    </lineage>
</organism>
<keyword evidence="4" id="KW-0406">Ion transport</keyword>
<keyword evidence="7" id="KW-1185">Reference proteome</keyword>
<evidence type="ECO:0000256" key="1">
    <source>
        <dbReference type="ARBA" id="ARBA00022692"/>
    </source>
</evidence>
<keyword evidence="4" id="KW-0813">Transport</keyword>
<feature type="transmembrane region" description="Helical" evidence="4">
    <location>
        <begin position="195"/>
        <end position="215"/>
    </location>
</feature>
<accession>A0AAW0X2W3</accession>
<feature type="transmembrane region" description="Helical" evidence="4">
    <location>
        <begin position="72"/>
        <end position="95"/>
    </location>
</feature>
<evidence type="ECO:0000256" key="4">
    <source>
        <dbReference type="RuleBase" id="RU367022"/>
    </source>
</evidence>
<dbReference type="GO" id="GO:0005375">
    <property type="term" value="F:copper ion transmembrane transporter activity"/>
    <property type="evidence" value="ECO:0007669"/>
    <property type="project" value="UniProtKB-UniRule"/>
</dbReference>
<keyword evidence="2 4" id="KW-1133">Transmembrane helix</keyword>
<keyword evidence="4" id="KW-0187">Copper transport</keyword>
<proteinExistence type="inferred from homology"/>